<dbReference type="Pfam" id="PF05597">
    <property type="entry name" value="Phasin"/>
    <property type="match status" value="1"/>
</dbReference>
<dbReference type="OrthoDB" id="191894at2"/>
<proteinExistence type="predicted"/>
<comment type="caution">
    <text evidence="2">The sequence shown here is derived from an EMBL/GenBank/DDBJ whole genome shotgun (WGS) entry which is preliminary data.</text>
</comment>
<dbReference type="InterPro" id="IPR008769">
    <property type="entry name" value="PhaF_PhaI"/>
</dbReference>
<keyword evidence="1" id="KW-0175">Coiled coil</keyword>
<organism evidence="2 3">
    <name type="scientific">Phragmitibacter flavus</name>
    <dbReference type="NCBI Taxonomy" id="2576071"/>
    <lineage>
        <taxon>Bacteria</taxon>
        <taxon>Pseudomonadati</taxon>
        <taxon>Verrucomicrobiota</taxon>
        <taxon>Verrucomicrobiia</taxon>
        <taxon>Verrucomicrobiales</taxon>
        <taxon>Verrucomicrobiaceae</taxon>
        <taxon>Phragmitibacter</taxon>
    </lineage>
</organism>
<keyword evidence="3" id="KW-1185">Reference proteome</keyword>
<dbReference type="EMBL" id="VAUV01000010">
    <property type="protein sequence ID" value="TLD69903.1"/>
    <property type="molecule type" value="Genomic_DNA"/>
</dbReference>
<dbReference type="RefSeq" id="WP_138086958.1">
    <property type="nucleotide sequence ID" value="NZ_VAUV01000010.1"/>
</dbReference>
<evidence type="ECO:0000256" key="1">
    <source>
        <dbReference type="SAM" id="Coils"/>
    </source>
</evidence>
<feature type="coiled-coil region" evidence="1">
    <location>
        <begin position="27"/>
        <end position="65"/>
    </location>
</feature>
<evidence type="ECO:0000313" key="2">
    <source>
        <dbReference type="EMBL" id="TLD69903.1"/>
    </source>
</evidence>
<dbReference type="Proteomes" id="UP000306196">
    <property type="component" value="Unassembled WGS sequence"/>
</dbReference>
<evidence type="ECO:0000313" key="3">
    <source>
        <dbReference type="Proteomes" id="UP000306196"/>
    </source>
</evidence>
<gene>
    <name evidence="2" type="ORF">FEM03_14300</name>
</gene>
<sequence length="139" mass="15530">MFEIVKKSVYTGLGLASLTKDKIAKFAADMSREAQLSEEEGRRLREELEVKAEESKEQLGEQIDQRIDQALVQVGLVKAGVKRVADRTSDTFQQFVDKRVDAALERLGVARKEDIASLLQRIELLESKVSVPTVVEQVG</sequence>
<dbReference type="AlphaFoldDB" id="A0A5R8KC38"/>
<name>A0A5R8KC38_9BACT</name>
<reference evidence="2 3" key="1">
    <citation type="submission" date="2019-05" db="EMBL/GenBank/DDBJ databases">
        <title>Verrucobacter flavum gen. nov., sp. nov. a new member of the family Verrucomicrobiaceae.</title>
        <authorList>
            <person name="Szuroczki S."/>
            <person name="Abbaszade G."/>
            <person name="Szabo A."/>
            <person name="Felfoldi T."/>
            <person name="Schumann P."/>
            <person name="Boka K."/>
            <person name="Keki Z."/>
            <person name="Toumi M."/>
            <person name="Toth E."/>
        </authorList>
    </citation>
    <scope>NUCLEOTIDE SEQUENCE [LARGE SCALE GENOMIC DNA]</scope>
    <source>
        <strain evidence="2 3">MG-N-17</strain>
    </source>
</reference>
<protein>
    <recommendedName>
        <fullName evidence="4">Phasin family protein</fullName>
    </recommendedName>
</protein>
<evidence type="ECO:0008006" key="4">
    <source>
        <dbReference type="Google" id="ProtNLM"/>
    </source>
</evidence>
<accession>A0A5R8KC38</accession>